<organism evidence="1 2">
    <name type="scientific">Rubroshorea leprosula</name>
    <dbReference type="NCBI Taxonomy" id="152421"/>
    <lineage>
        <taxon>Eukaryota</taxon>
        <taxon>Viridiplantae</taxon>
        <taxon>Streptophyta</taxon>
        <taxon>Embryophyta</taxon>
        <taxon>Tracheophyta</taxon>
        <taxon>Spermatophyta</taxon>
        <taxon>Magnoliopsida</taxon>
        <taxon>eudicotyledons</taxon>
        <taxon>Gunneridae</taxon>
        <taxon>Pentapetalae</taxon>
        <taxon>rosids</taxon>
        <taxon>malvids</taxon>
        <taxon>Malvales</taxon>
        <taxon>Dipterocarpaceae</taxon>
        <taxon>Rubroshorea</taxon>
    </lineage>
</organism>
<name>A0AAV5LDP7_9ROSI</name>
<evidence type="ECO:0000313" key="2">
    <source>
        <dbReference type="Proteomes" id="UP001054252"/>
    </source>
</evidence>
<gene>
    <name evidence="1" type="ORF">SLEP1_g43622</name>
</gene>
<keyword evidence="2" id="KW-1185">Reference proteome</keyword>
<sequence>MISEKFYNLIFRFSDCDMISFKPCAFVRPSHECTVSVVSRIWDLGRDISTPEDDNHFKQNMAALFISLKP</sequence>
<reference evidence="1 2" key="1">
    <citation type="journal article" date="2021" name="Commun. Biol.">
        <title>The genome of Shorea leprosula (Dipterocarpaceae) highlights the ecological relevance of drought in aseasonal tropical rainforests.</title>
        <authorList>
            <person name="Ng K.K.S."/>
            <person name="Kobayashi M.J."/>
            <person name="Fawcett J.A."/>
            <person name="Hatakeyama M."/>
            <person name="Paape T."/>
            <person name="Ng C.H."/>
            <person name="Ang C.C."/>
            <person name="Tnah L.H."/>
            <person name="Lee C.T."/>
            <person name="Nishiyama T."/>
            <person name="Sese J."/>
            <person name="O'Brien M.J."/>
            <person name="Copetti D."/>
            <person name="Mohd Noor M.I."/>
            <person name="Ong R.C."/>
            <person name="Putra M."/>
            <person name="Sireger I.Z."/>
            <person name="Indrioko S."/>
            <person name="Kosugi Y."/>
            <person name="Izuno A."/>
            <person name="Isagi Y."/>
            <person name="Lee S.L."/>
            <person name="Shimizu K.K."/>
        </authorList>
    </citation>
    <scope>NUCLEOTIDE SEQUENCE [LARGE SCALE GENOMIC DNA]</scope>
    <source>
        <strain evidence="1">214</strain>
    </source>
</reference>
<dbReference type="AlphaFoldDB" id="A0AAV5LDP7"/>
<accession>A0AAV5LDP7</accession>
<evidence type="ECO:0000313" key="1">
    <source>
        <dbReference type="EMBL" id="GKV35341.1"/>
    </source>
</evidence>
<protein>
    <submittedName>
        <fullName evidence="1">Uncharacterized protein</fullName>
    </submittedName>
</protein>
<proteinExistence type="predicted"/>
<dbReference type="EMBL" id="BPVZ01000110">
    <property type="protein sequence ID" value="GKV35341.1"/>
    <property type="molecule type" value="Genomic_DNA"/>
</dbReference>
<dbReference type="Proteomes" id="UP001054252">
    <property type="component" value="Unassembled WGS sequence"/>
</dbReference>
<comment type="caution">
    <text evidence="1">The sequence shown here is derived from an EMBL/GenBank/DDBJ whole genome shotgun (WGS) entry which is preliminary data.</text>
</comment>